<dbReference type="SUPFAM" id="SSF81383">
    <property type="entry name" value="F-box domain"/>
    <property type="match status" value="1"/>
</dbReference>
<dbReference type="CDD" id="cd09917">
    <property type="entry name" value="F-box_SF"/>
    <property type="match status" value="1"/>
</dbReference>
<sequence length="169" mass="18623">MAIGNGRGYQLRRANSETAVGEGLGFINSTRMIGRKRIVVSHCLEVSSFTSPPTTPPRKRSAIKVSSEKSLLEALPQDILIRILCRVDHDDLKQLFHVSKSIKEAALLADKLHFAFSTPSKQASFTNLEGTEEFEEAPNAPRQRRYRSRLSGAKLAGISVALFAASEQQ</sequence>
<dbReference type="InterPro" id="IPR001810">
    <property type="entry name" value="F-box_dom"/>
</dbReference>
<comment type="caution">
    <text evidence="2">The sequence shown here is derived from an EMBL/GenBank/DDBJ whole genome shotgun (WGS) entry which is preliminary data.</text>
</comment>
<gene>
    <name evidence="2" type="ORF">CKAN_02001300</name>
</gene>
<dbReference type="Proteomes" id="UP000283530">
    <property type="component" value="Unassembled WGS sequence"/>
</dbReference>
<dbReference type="AlphaFoldDB" id="A0A443PJE9"/>
<evidence type="ECO:0000259" key="1">
    <source>
        <dbReference type="PROSITE" id="PS50181"/>
    </source>
</evidence>
<dbReference type="PANTHER" id="PTHR34049">
    <property type="entry name" value="F-BOX PROTEIN SKIP27"/>
    <property type="match status" value="1"/>
</dbReference>
<keyword evidence="3" id="KW-1185">Reference proteome</keyword>
<organism evidence="2 3">
    <name type="scientific">Cinnamomum micranthum f. kanehirae</name>
    <dbReference type="NCBI Taxonomy" id="337451"/>
    <lineage>
        <taxon>Eukaryota</taxon>
        <taxon>Viridiplantae</taxon>
        <taxon>Streptophyta</taxon>
        <taxon>Embryophyta</taxon>
        <taxon>Tracheophyta</taxon>
        <taxon>Spermatophyta</taxon>
        <taxon>Magnoliopsida</taxon>
        <taxon>Magnoliidae</taxon>
        <taxon>Laurales</taxon>
        <taxon>Lauraceae</taxon>
        <taxon>Cinnamomum</taxon>
    </lineage>
</organism>
<dbReference type="PROSITE" id="PS50181">
    <property type="entry name" value="FBOX"/>
    <property type="match status" value="1"/>
</dbReference>
<dbReference type="InterPro" id="IPR036047">
    <property type="entry name" value="F-box-like_dom_sf"/>
</dbReference>
<dbReference type="InterPro" id="IPR045286">
    <property type="entry name" value="FBS1-like"/>
</dbReference>
<reference evidence="2 3" key="1">
    <citation type="journal article" date="2019" name="Nat. Plants">
        <title>Stout camphor tree genome fills gaps in understanding of flowering plant genome evolution.</title>
        <authorList>
            <person name="Chaw S.M."/>
            <person name="Liu Y.C."/>
            <person name="Wu Y.W."/>
            <person name="Wang H.Y."/>
            <person name="Lin C.I."/>
            <person name="Wu C.S."/>
            <person name="Ke H.M."/>
            <person name="Chang L.Y."/>
            <person name="Hsu C.Y."/>
            <person name="Yang H.T."/>
            <person name="Sudianto E."/>
            <person name="Hsu M.H."/>
            <person name="Wu K.P."/>
            <person name="Wang L.N."/>
            <person name="Leebens-Mack J.H."/>
            <person name="Tsai I.J."/>
        </authorList>
    </citation>
    <scope>NUCLEOTIDE SEQUENCE [LARGE SCALE GENOMIC DNA]</scope>
    <source>
        <strain evidence="3">cv. Chaw 1501</strain>
        <tissue evidence="2">Young leaves</tissue>
    </source>
</reference>
<dbReference type="PANTHER" id="PTHR34049:SF1">
    <property type="entry name" value="F-BOX PROTEIN SKIP27"/>
    <property type="match status" value="1"/>
</dbReference>
<evidence type="ECO:0000313" key="3">
    <source>
        <dbReference type="Proteomes" id="UP000283530"/>
    </source>
</evidence>
<evidence type="ECO:0000313" key="2">
    <source>
        <dbReference type="EMBL" id="RWR90885.1"/>
    </source>
</evidence>
<name>A0A443PJE9_9MAGN</name>
<proteinExistence type="predicted"/>
<dbReference type="OrthoDB" id="786450at2759"/>
<accession>A0A443PJE9</accession>
<dbReference type="EMBL" id="QPKB01000008">
    <property type="protein sequence ID" value="RWR90885.1"/>
    <property type="molecule type" value="Genomic_DNA"/>
</dbReference>
<protein>
    <submittedName>
        <fullName evidence="2">F-box-like protein</fullName>
    </submittedName>
</protein>
<feature type="domain" description="F-box" evidence="1">
    <location>
        <begin position="69"/>
        <end position="117"/>
    </location>
</feature>